<evidence type="ECO:0000256" key="4">
    <source>
        <dbReference type="SAM" id="MobiDB-lite"/>
    </source>
</evidence>
<dbReference type="Proteomes" id="UP000011083">
    <property type="component" value="Unassembled WGS sequence"/>
</dbReference>
<reference evidence="5 6" key="1">
    <citation type="journal article" date="2013" name="Genome Biol.">
        <title>Genome of Acanthamoeba castellanii highlights extensive lateral gene transfer and early evolution of tyrosine kinase signaling.</title>
        <authorList>
            <person name="Clarke M."/>
            <person name="Lohan A.J."/>
            <person name="Liu B."/>
            <person name="Lagkouvardos I."/>
            <person name="Roy S."/>
            <person name="Zafar N."/>
            <person name="Bertelli C."/>
            <person name="Schilde C."/>
            <person name="Kianianmomeni A."/>
            <person name="Burglin T.R."/>
            <person name="Frech C."/>
            <person name="Turcotte B."/>
            <person name="Kopec K.O."/>
            <person name="Synnott J.M."/>
            <person name="Choo C."/>
            <person name="Paponov I."/>
            <person name="Finkler A."/>
            <person name="Soon Heng Tan C."/>
            <person name="Hutchins A.P."/>
            <person name="Weinmeier T."/>
            <person name="Rattei T."/>
            <person name="Chu J.S."/>
            <person name="Gimenez G."/>
            <person name="Irimia M."/>
            <person name="Rigden D.J."/>
            <person name="Fitzpatrick D.A."/>
            <person name="Lorenzo-Morales J."/>
            <person name="Bateman A."/>
            <person name="Chiu C.H."/>
            <person name="Tang P."/>
            <person name="Hegemann P."/>
            <person name="Fromm H."/>
            <person name="Raoult D."/>
            <person name="Greub G."/>
            <person name="Miranda-Saavedra D."/>
            <person name="Chen N."/>
            <person name="Nash P."/>
            <person name="Ginger M.L."/>
            <person name="Horn M."/>
            <person name="Schaap P."/>
            <person name="Caler L."/>
            <person name="Loftus B."/>
        </authorList>
    </citation>
    <scope>NUCLEOTIDE SEQUENCE [LARGE SCALE GENOMIC DNA]</scope>
    <source>
        <strain evidence="5 6">Neff</strain>
    </source>
</reference>
<keyword evidence="6" id="KW-1185">Reference proteome</keyword>
<gene>
    <name evidence="5" type="ORF">ACA1_260850</name>
</gene>
<feature type="compositionally biased region" description="Low complexity" evidence="4">
    <location>
        <begin position="42"/>
        <end position="82"/>
    </location>
</feature>
<name>L8GG29_ACACF</name>
<dbReference type="PANTHER" id="PTHR12974:SF36">
    <property type="entry name" value="POLYNUCLEOTIDE ADENYLYLTRANSFERASE"/>
    <property type="match status" value="1"/>
</dbReference>
<proteinExistence type="inferred from homology"/>
<comment type="similarity">
    <text evidence="1">Belongs to the TENT family.</text>
</comment>
<dbReference type="VEuPathDB" id="AmoebaDB:ACA1_260850"/>
<feature type="region of interest" description="Disordered" evidence="4">
    <location>
        <begin position="354"/>
        <end position="389"/>
    </location>
</feature>
<keyword evidence="2" id="KW-0808">Transferase</keyword>
<dbReference type="OrthoDB" id="21211at2759"/>
<dbReference type="GO" id="GO:0003723">
    <property type="term" value="F:RNA binding"/>
    <property type="evidence" value="ECO:0007669"/>
    <property type="project" value="TreeGrafter"/>
</dbReference>
<dbReference type="GeneID" id="14911945"/>
<dbReference type="Pfam" id="PF07984">
    <property type="entry name" value="NTP_transf_7"/>
    <property type="match status" value="2"/>
</dbReference>
<dbReference type="PANTHER" id="PTHR12974">
    <property type="entry name" value="PRION-LIKE- Q/N-RICH -DOMAIN-BEARING PROTEIN PROTEIN 44"/>
    <property type="match status" value="1"/>
</dbReference>
<feature type="compositionally biased region" description="Low complexity" evidence="4">
    <location>
        <begin position="376"/>
        <end position="387"/>
    </location>
</feature>
<dbReference type="InterPro" id="IPR012937">
    <property type="entry name" value="TET5"/>
</dbReference>
<dbReference type="KEGG" id="acan:ACA1_260850"/>
<comment type="catalytic activity">
    <reaction evidence="3">
        <text>RNA(n) + ATP = RNA(n)-3'-adenine ribonucleotide + diphosphate</text>
        <dbReference type="Rhea" id="RHEA:11332"/>
        <dbReference type="Rhea" id="RHEA-COMP:14527"/>
        <dbReference type="Rhea" id="RHEA-COMP:17347"/>
        <dbReference type="ChEBI" id="CHEBI:30616"/>
        <dbReference type="ChEBI" id="CHEBI:33019"/>
        <dbReference type="ChEBI" id="CHEBI:140395"/>
        <dbReference type="ChEBI" id="CHEBI:173115"/>
        <dbReference type="EC" id="2.7.7.19"/>
    </reaction>
    <physiologicalReaction direction="left-to-right" evidence="3">
        <dbReference type="Rhea" id="RHEA:11333"/>
    </physiologicalReaction>
</comment>
<feature type="compositionally biased region" description="Low complexity" evidence="4">
    <location>
        <begin position="1"/>
        <end position="16"/>
    </location>
</feature>
<sequence>MLGSIASSPSSSPAPSCGTPFTRSSSASSLSISISASGVVSTTTSPYQRPYSYSTHTSPFSSSPPLSVLHSSSTTHPSSSTTRYGNIASLPQSFPPRRHSSSSLFNFGTDPKHDLLHKGIKSPRSHKNRHRGKLGAGAWRNLKELLERPREITSKPGASHRYDREIKISCSIKTLLTKLEEKFRLFQLIVRPEGIRLTGGGASCVLSLGNESQLNDLDLTFYLDDDRRGSHNFADVLLCEEEVLSELVEEQLGIRLSLFEIYQLFFRESFRIGEKHEAWSLFRCGSDSLGIDIRVVERNRRNFVFSIDSFEIILDPMLKDTTAGDDDVTPDPDEAGGENGGYSVDAGWIDMAASSGEHTSSPKRKSGLTKSGGSGTSMSTSTSTTKASRTEVEVECNYGDFKEACIHLHTKQLRTWDPGSVRRGLFRYCLELAKGNRPSDEDKQRLEAIFVEELYHEFAAWTNDGDEFQRSIHKFLHTHQRHGFQLLTHLHTTLRNIEPPPTVTSSLQQKMIAVIEETMIIYYM</sequence>
<protein>
    <submittedName>
        <fullName evidence="5">Uncharacterized protein</fullName>
    </submittedName>
</protein>
<feature type="region of interest" description="Disordered" evidence="4">
    <location>
        <begin position="1"/>
        <end position="29"/>
    </location>
</feature>
<dbReference type="GO" id="GO:1990817">
    <property type="term" value="F:poly(A) RNA polymerase activity"/>
    <property type="evidence" value="ECO:0007669"/>
    <property type="project" value="UniProtKB-EC"/>
</dbReference>
<organism evidence="5 6">
    <name type="scientific">Acanthamoeba castellanii (strain ATCC 30010 / Neff)</name>
    <dbReference type="NCBI Taxonomy" id="1257118"/>
    <lineage>
        <taxon>Eukaryota</taxon>
        <taxon>Amoebozoa</taxon>
        <taxon>Discosea</taxon>
        <taxon>Longamoebia</taxon>
        <taxon>Centramoebida</taxon>
        <taxon>Acanthamoebidae</taxon>
        <taxon>Acanthamoeba</taxon>
    </lineage>
</organism>
<dbReference type="EMBL" id="KB008148">
    <property type="protein sequence ID" value="ELR11678.1"/>
    <property type="molecule type" value="Genomic_DNA"/>
</dbReference>
<evidence type="ECO:0000313" key="6">
    <source>
        <dbReference type="Proteomes" id="UP000011083"/>
    </source>
</evidence>
<dbReference type="RefSeq" id="XP_004333691.1">
    <property type="nucleotide sequence ID" value="XM_004333643.1"/>
</dbReference>
<evidence type="ECO:0000256" key="1">
    <source>
        <dbReference type="ARBA" id="ARBA00007631"/>
    </source>
</evidence>
<dbReference type="AlphaFoldDB" id="L8GG29"/>
<evidence type="ECO:0000313" key="5">
    <source>
        <dbReference type="EMBL" id="ELR11678.1"/>
    </source>
</evidence>
<accession>L8GG29</accession>
<dbReference type="SMART" id="SM01153">
    <property type="entry name" value="DUF1693"/>
    <property type="match status" value="1"/>
</dbReference>
<dbReference type="GO" id="GO:0048255">
    <property type="term" value="P:mRNA stabilization"/>
    <property type="evidence" value="ECO:0007669"/>
    <property type="project" value="TreeGrafter"/>
</dbReference>
<feature type="region of interest" description="Disordered" evidence="4">
    <location>
        <begin position="42"/>
        <end position="102"/>
    </location>
</feature>
<evidence type="ECO:0000256" key="2">
    <source>
        <dbReference type="ARBA" id="ARBA00022679"/>
    </source>
</evidence>
<evidence type="ECO:0000256" key="3">
    <source>
        <dbReference type="ARBA" id="ARBA00047933"/>
    </source>
</evidence>